<protein>
    <submittedName>
        <fullName evidence="1">Minor tail protein</fullName>
    </submittedName>
</protein>
<gene>
    <name evidence="1" type="ORF">SEA_MYRADEE_26</name>
</gene>
<accession>A0A222YZ84</accession>
<dbReference type="Pfam" id="PF10910">
    <property type="entry name" value="Phage_gene29"/>
    <property type="match status" value="1"/>
</dbReference>
<dbReference type="InterPro" id="IPR021226">
    <property type="entry name" value="Phage_gene29"/>
</dbReference>
<dbReference type="Proteomes" id="UP000225918">
    <property type="component" value="Segment"/>
</dbReference>
<evidence type="ECO:0000313" key="2">
    <source>
        <dbReference type="Proteomes" id="UP000225918"/>
    </source>
</evidence>
<name>A0A222YZ84_9CAUD</name>
<sequence length="153" mass="17337">MHKPIPSQQECDPTKPEEHALWALRSLPSFAGSGVVTHSGFLRLWSKHLWEAGFAHRDYLEGLADEDGNIHVSRLPKQQIRFQDAFRGPHHTYNNAARWVRVTDQDPEPIVIPNIQDLTIQEQHALLYQFQAAGMVPDGPPKPNVAQELNEGH</sequence>
<evidence type="ECO:0000313" key="1">
    <source>
        <dbReference type="EMBL" id="ASR77134.1"/>
    </source>
</evidence>
<keyword evidence="2" id="KW-1185">Reference proteome</keyword>
<proteinExistence type="predicted"/>
<organism evidence="1 2">
    <name type="scientific">Mycobacterium phage MyraDee</name>
    <dbReference type="NCBI Taxonomy" id="2024303"/>
    <lineage>
        <taxon>Viruses</taxon>
        <taxon>Duplodnaviria</taxon>
        <taxon>Heunggongvirae</taxon>
        <taxon>Uroviricota</taxon>
        <taxon>Caudoviricetes</taxon>
        <taxon>Myradeevirus</taxon>
        <taxon>Myradeevirus MyraDee</taxon>
    </lineage>
</organism>
<dbReference type="EMBL" id="MF141539">
    <property type="protein sequence ID" value="ASR77134.1"/>
    <property type="molecule type" value="Genomic_DNA"/>
</dbReference>
<reference evidence="2" key="1">
    <citation type="submission" date="2017-05" db="EMBL/GenBank/DDBJ databases">
        <authorList>
            <person name="Song R."/>
            <person name="Chenine A.L."/>
            <person name="Ruprecht R.M."/>
        </authorList>
    </citation>
    <scope>NUCLEOTIDE SEQUENCE [LARGE SCALE GENOMIC DNA]</scope>
</reference>